<accession>A0A2T9YF75</accession>
<evidence type="ECO:0000256" key="3">
    <source>
        <dbReference type="ARBA" id="ARBA00023242"/>
    </source>
</evidence>
<keyword evidence="8" id="KW-1185">Reference proteome</keyword>
<evidence type="ECO:0000259" key="6">
    <source>
        <dbReference type="Pfam" id="PF01778"/>
    </source>
</evidence>
<dbReference type="PIRSF" id="PIRSF003352">
    <property type="entry name" value="MAK16"/>
    <property type="match status" value="1"/>
</dbReference>
<evidence type="ECO:0000256" key="1">
    <source>
        <dbReference type="ARBA" id="ARBA00004123"/>
    </source>
</evidence>
<evidence type="ECO:0000256" key="5">
    <source>
        <dbReference type="SAM" id="MobiDB-lite"/>
    </source>
</evidence>
<dbReference type="FunFam" id="3.30.390.110:FF:000001">
    <property type="entry name" value="Protein MAK16 homolog"/>
    <property type="match status" value="1"/>
</dbReference>
<reference evidence="7 8" key="1">
    <citation type="journal article" date="2018" name="MBio">
        <title>Comparative Genomics Reveals the Core Gene Toolbox for the Fungus-Insect Symbiosis.</title>
        <authorList>
            <person name="Wang Y."/>
            <person name="Stata M."/>
            <person name="Wang W."/>
            <person name="Stajich J.E."/>
            <person name="White M.M."/>
            <person name="Moncalvo J.M."/>
        </authorList>
    </citation>
    <scope>NUCLEOTIDE SEQUENCE [LARGE SCALE GENOMIC DNA]</scope>
    <source>
        <strain evidence="7 8">SWE-8-4</strain>
    </source>
</reference>
<dbReference type="PANTHER" id="PTHR23405">
    <property type="entry name" value="MAINTENANCE OF KILLER 16 MAK16 PROTEIN-RELATED"/>
    <property type="match status" value="1"/>
</dbReference>
<dbReference type="OrthoDB" id="10251342at2759"/>
<dbReference type="Gene3D" id="3.30.390.110">
    <property type="match status" value="1"/>
</dbReference>
<dbReference type="Pfam" id="PF01778">
    <property type="entry name" value="Ribosomal_L28e"/>
    <property type="match status" value="1"/>
</dbReference>
<dbReference type="InterPro" id="IPR029004">
    <property type="entry name" value="Ribosomal_eL28/Mak16"/>
</dbReference>
<dbReference type="GO" id="GO:0005730">
    <property type="term" value="C:nucleolus"/>
    <property type="evidence" value="ECO:0007669"/>
    <property type="project" value="UniProtKB-UniRule"/>
</dbReference>
<evidence type="ECO:0000313" key="8">
    <source>
        <dbReference type="Proteomes" id="UP000245383"/>
    </source>
</evidence>
<organism evidence="7 8">
    <name type="scientific">Smittium simulii</name>
    <dbReference type="NCBI Taxonomy" id="133385"/>
    <lineage>
        <taxon>Eukaryota</taxon>
        <taxon>Fungi</taxon>
        <taxon>Fungi incertae sedis</taxon>
        <taxon>Zoopagomycota</taxon>
        <taxon>Kickxellomycotina</taxon>
        <taxon>Harpellomycetes</taxon>
        <taxon>Harpellales</taxon>
        <taxon>Legeriomycetaceae</taxon>
        <taxon>Smittium</taxon>
    </lineage>
</organism>
<feature type="compositionally biased region" description="Acidic residues" evidence="5">
    <location>
        <begin position="218"/>
        <end position="227"/>
    </location>
</feature>
<dbReference type="PANTHER" id="PTHR23405:SF4">
    <property type="entry name" value="PROTEIN MAK16 HOMOLOG"/>
    <property type="match status" value="1"/>
</dbReference>
<comment type="caution">
    <text evidence="7">The sequence shown here is derived from an EMBL/GenBank/DDBJ whole genome shotgun (WGS) entry which is preliminary data.</text>
</comment>
<evidence type="ECO:0000256" key="4">
    <source>
        <dbReference type="PIRNR" id="PIRNR003352"/>
    </source>
</evidence>
<evidence type="ECO:0000313" key="7">
    <source>
        <dbReference type="EMBL" id="PVU90992.1"/>
    </source>
</evidence>
<feature type="compositionally biased region" description="Acidic residues" evidence="5">
    <location>
        <begin position="239"/>
        <end position="249"/>
    </location>
</feature>
<comment type="similarity">
    <text evidence="2 4">Belongs to the MAK16 family.</text>
</comment>
<dbReference type="GO" id="GO:0000470">
    <property type="term" value="P:maturation of LSU-rRNA"/>
    <property type="evidence" value="ECO:0007669"/>
    <property type="project" value="TreeGrafter"/>
</dbReference>
<dbReference type="AlphaFoldDB" id="A0A2T9YF75"/>
<dbReference type="STRING" id="133385.A0A2T9YF75"/>
<proteinExistence type="inferred from homology"/>
<sequence>MNNDEIVWQIVGNRFCSFRVKTNIDKLCRNEYNLTGICNMQSCPLANSQYATVKEHLGVTYLYVKTAERAHMPSKLWEKIKLPSNYTEALKIIDTELVYWPSWIKHKCKQRLTKIVQYLIRMRKLKLKGETKLVGIKKKTERRLKTREIRAEQVARLDKSIEKELLERLKSKAYGEDMPLNIKQEVWEQILADTGVEDQDDQDDQDDTELGELGSEFEMADEDEEEREYVSDVSQDSDSISDDFGDIEDFAQLTPKNKDYEYEYEYNQQKSQN</sequence>
<comment type="subcellular location">
    <subcellularLocation>
        <location evidence="1">Nucleus</location>
    </subcellularLocation>
</comment>
<name>A0A2T9YF75_9FUNG</name>
<dbReference type="GO" id="GO:0000460">
    <property type="term" value="P:maturation of 5.8S rRNA"/>
    <property type="evidence" value="ECO:0007669"/>
    <property type="project" value="TreeGrafter"/>
</dbReference>
<feature type="compositionally biased region" description="Acidic residues" evidence="5">
    <location>
        <begin position="195"/>
        <end position="210"/>
    </location>
</feature>
<dbReference type="Pfam" id="PF04874">
    <property type="entry name" value="Mak16"/>
    <property type="match status" value="1"/>
</dbReference>
<feature type="domain" description="Ribosomal eL28/Mak16" evidence="6">
    <location>
        <begin position="6"/>
        <end position="118"/>
    </location>
</feature>
<dbReference type="Proteomes" id="UP000245383">
    <property type="component" value="Unassembled WGS sequence"/>
</dbReference>
<dbReference type="InterPro" id="IPR006958">
    <property type="entry name" value="Mak16"/>
</dbReference>
<dbReference type="EMBL" id="MBFR01000227">
    <property type="protein sequence ID" value="PVU90992.1"/>
    <property type="molecule type" value="Genomic_DNA"/>
</dbReference>
<evidence type="ECO:0000256" key="2">
    <source>
        <dbReference type="ARBA" id="ARBA00005514"/>
    </source>
</evidence>
<feature type="region of interest" description="Disordered" evidence="5">
    <location>
        <begin position="195"/>
        <end position="273"/>
    </location>
</feature>
<keyword evidence="3 4" id="KW-0539">Nucleus</keyword>
<dbReference type="GO" id="GO:0030687">
    <property type="term" value="C:preribosome, large subunit precursor"/>
    <property type="evidence" value="ECO:0007669"/>
    <property type="project" value="TreeGrafter"/>
</dbReference>
<protein>
    <recommendedName>
        <fullName evidence="4">Protein MAK16</fullName>
    </recommendedName>
</protein>
<gene>
    <name evidence="7" type="ORF">BB561_004621</name>
</gene>